<keyword evidence="3" id="KW-1185">Reference proteome</keyword>
<keyword evidence="1" id="KW-1133">Transmembrane helix</keyword>
<reference evidence="2 3" key="1">
    <citation type="submission" date="2021-12" db="EMBL/GenBank/DDBJ databases">
        <title>Genome seq of P8.</title>
        <authorList>
            <person name="Seo T."/>
        </authorList>
    </citation>
    <scope>NUCLEOTIDE SEQUENCE [LARGE SCALE GENOMIC DNA]</scope>
    <source>
        <strain evidence="2 3">P8</strain>
    </source>
</reference>
<dbReference type="RefSeq" id="WP_233372922.1">
    <property type="nucleotide sequence ID" value="NZ_JAJTWU010000006.1"/>
</dbReference>
<evidence type="ECO:0000313" key="2">
    <source>
        <dbReference type="EMBL" id="MCE4555869.1"/>
    </source>
</evidence>
<evidence type="ECO:0000313" key="3">
    <source>
        <dbReference type="Proteomes" id="UP001200741"/>
    </source>
</evidence>
<gene>
    <name evidence="2" type="ORF">LXT13_15790</name>
</gene>
<evidence type="ECO:0000256" key="1">
    <source>
        <dbReference type="SAM" id="Phobius"/>
    </source>
</evidence>
<comment type="caution">
    <text evidence="2">The sequence shown here is derived from an EMBL/GenBank/DDBJ whole genome shotgun (WGS) entry which is preliminary data.</text>
</comment>
<proteinExistence type="predicted"/>
<dbReference type="Proteomes" id="UP001200741">
    <property type="component" value="Unassembled WGS sequence"/>
</dbReference>
<feature type="transmembrane region" description="Helical" evidence="1">
    <location>
        <begin position="27"/>
        <end position="47"/>
    </location>
</feature>
<sequence>MPHLLPTSPAAAPQARARAMAPRGFTMVSMLFILVVLAALGVALASLSQRQQLGSAGELAAAKAYQAAYAGLEWGSFQVLRGGAQPPCFATRSFKLPDQLADFTVTVSCTRTPASGTVTDDGVPLAFYTLVATACNLTASGACPNATTTEPTYAERQLTRTLSP</sequence>
<keyword evidence="1" id="KW-0472">Membrane</keyword>
<organism evidence="2 3">
    <name type="scientific">Pelomonas cellulosilytica</name>
    <dbReference type="NCBI Taxonomy" id="2906762"/>
    <lineage>
        <taxon>Bacteria</taxon>
        <taxon>Pseudomonadati</taxon>
        <taxon>Pseudomonadota</taxon>
        <taxon>Betaproteobacteria</taxon>
        <taxon>Burkholderiales</taxon>
        <taxon>Sphaerotilaceae</taxon>
        <taxon>Roseateles</taxon>
    </lineage>
</organism>
<name>A0ABS8XYQ3_9BURK</name>
<protein>
    <submittedName>
        <fullName evidence="2">Agglutinin biogenesis protein MshP</fullName>
    </submittedName>
</protein>
<dbReference type="EMBL" id="JAJTWU010000006">
    <property type="protein sequence ID" value="MCE4555869.1"/>
    <property type="molecule type" value="Genomic_DNA"/>
</dbReference>
<keyword evidence="1" id="KW-0812">Transmembrane</keyword>
<accession>A0ABS8XYQ3</accession>